<dbReference type="RefSeq" id="WP_220193738.1">
    <property type="nucleotide sequence ID" value="NZ_BNJF01000001.1"/>
</dbReference>
<name>A0A8J3MPZ6_9CHLR</name>
<dbReference type="Proteomes" id="UP000612362">
    <property type="component" value="Unassembled WGS sequence"/>
</dbReference>
<sequence length="91" mass="10216">MLSSELVTRLHQHGIIDSGEVALREELEKHAETYTLIRLAAWPARRWKCHYRLMMGDNIHDAQSAPEAYALALLSLLEGPSAQAEPQPSHS</sequence>
<dbReference type="EMBL" id="BNJF01000001">
    <property type="protein sequence ID" value="GHO44337.1"/>
    <property type="molecule type" value="Genomic_DNA"/>
</dbReference>
<protein>
    <submittedName>
        <fullName evidence="1">Uncharacterized protein</fullName>
    </submittedName>
</protein>
<reference evidence="1" key="1">
    <citation type="submission" date="2020-10" db="EMBL/GenBank/DDBJ databases">
        <title>Taxonomic study of unclassified bacteria belonging to the class Ktedonobacteria.</title>
        <authorList>
            <person name="Yabe S."/>
            <person name="Wang C.M."/>
            <person name="Zheng Y."/>
            <person name="Sakai Y."/>
            <person name="Cavaletti L."/>
            <person name="Monciardini P."/>
            <person name="Donadio S."/>
        </authorList>
    </citation>
    <scope>NUCLEOTIDE SEQUENCE</scope>
    <source>
        <strain evidence="1">SOSP1-1</strain>
    </source>
</reference>
<proteinExistence type="predicted"/>
<accession>A0A8J3MPZ6</accession>
<comment type="caution">
    <text evidence="1">The sequence shown here is derived from an EMBL/GenBank/DDBJ whole genome shotgun (WGS) entry which is preliminary data.</text>
</comment>
<keyword evidence="2" id="KW-1185">Reference proteome</keyword>
<dbReference type="AlphaFoldDB" id="A0A8J3MPZ6"/>
<evidence type="ECO:0000313" key="2">
    <source>
        <dbReference type="Proteomes" id="UP000612362"/>
    </source>
</evidence>
<organism evidence="1 2">
    <name type="scientific">Ktedonospora formicarum</name>
    <dbReference type="NCBI Taxonomy" id="2778364"/>
    <lineage>
        <taxon>Bacteria</taxon>
        <taxon>Bacillati</taxon>
        <taxon>Chloroflexota</taxon>
        <taxon>Ktedonobacteria</taxon>
        <taxon>Ktedonobacterales</taxon>
        <taxon>Ktedonobacteraceae</taxon>
        <taxon>Ktedonospora</taxon>
    </lineage>
</organism>
<gene>
    <name evidence="1" type="ORF">KSX_25000</name>
</gene>
<evidence type="ECO:0000313" key="1">
    <source>
        <dbReference type="EMBL" id="GHO44337.1"/>
    </source>
</evidence>